<evidence type="ECO:0000259" key="1">
    <source>
        <dbReference type="Pfam" id="PF00047"/>
    </source>
</evidence>
<dbReference type="CDD" id="cd00096">
    <property type="entry name" value="Ig"/>
    <property type="match status" value="1"/>
</dbReference>
<dbReference type="AlphaFoldDB" id="A0A182P5P1"/>
<evidence type="ECO:0000313" key="3">
    <source>
        <dbReference type="Proteomes" id="UP000075885"/>
    </source>
</evidence>
<protein>
    <submittedName>
        <fullName evidence="2">Ig domain-containing protein</fullName>
    </submittedName>
</protein>
<dbReference type="Proteomes" id="UP000075885">
    <property type="component" value="Unassembled WGS sequence"/>
</dbReference>
<dbReference type="InterPro" id="IPR013151">
    <property type="entry name" value="Immunoglobulin_dom"/>
</dbReference>
<dbReference type="PANTHER" id="PTHR23278">
    <property type="entry name" value="SIDESTEP PROTEIN"/>
    <property type="match status" value="1"/>
</dbReference>
<name>A0A182P5P1_9DIPT</name>
<accession>A0A182P5P1</accession>
<feature type="domain" description="Immunoglobulin-like beta-sandwich" evidence="1">
    <location>
        <begin position="112"/>
        <end position="152"/>
    </location>
</feature>
<evidence type="ECO:0000313" key="2">
    <source>
        <dbReference type="EnsemblMetazoa" id="AEPI002232-PA"/>
    </source>
</evidence>
<dbReference type="Pfam" id="PF00047">
    <property type="entry name" value="ig"/>
    <property type="match status" value="1"/>
</dbReference>
<reference evidence="2" key="2">
    <citation type="submission" date="2020-05" db="UniProtKB">
        <authorList>
            <consortium name="EnsemblMetazoa"/>
        </authorList>
    </citation>
    <scope>IDENTIFICATION</scope>
    <source>
        <strain evidence="2">Epiroticus2</strain>
    </source>
</reference>
<dbReference type="PANTHER" id="PTHR23278:SF19">
    <property type="entry name" value="OBSCURIN"/>
    <property type="match status" value="1"/>
</dbReference>
<sequence length="201" mass="21831">MNTVTLTKLIPLVPLRDGREDKQAATVPLRTSSAHRPSGIDTFSVFHELTSPLETQHLLEMTLRSCQTTPDHASSSCSIVSASCMGEGEVRFDTRGPHVNSPSHWKDVAILEDRANFKTTREQSRAVLVISPVQKKDAGIFRCRVDFLLSPTKNSNVNLEVVVPPDVPKIHNEAGVVLPSHAGPYEEGGDLVLICVVTGGT</sequence>
<dbReference type="Gene3D" id="2.60.40.10">
    <property type="entry name" value="Immunoglobulins"/>
    <property type="match status" value="1"/>
</dbReference>
<keyword evidence="3" id="KW-1185">Reference proteome</keyword>
<proteinExistence type="predicted"/>
<dbReference type="InterPro" id="IPR036179">
    <property type="entry name" value="Ig-like_dom_sf"/>
</dbReference>
<dbReference type="STRING" id="199890.A0A182P5P1"/>
<reference evidence="3" key="1">
    <citation type="submission" date="2013-03" db="EMBL/GenBank/DDBJ databases">
        <title>The Genome Sequence of Anopheles epiroticus epiroticus2.</title>
        <authorList>
            <consortium name="The Broad Institute Genomics Platform"/>
            <person name="Neafsey D.E."/>
            <person name="Howell P."/>
            <person name="Walker B."/>
            <person name="Young S.K."/>
            <person name="Zeng Q."/>
            <person name="Gargeya S."/>
            <person name="Fitzgerald M."/>
            <person name="Haas B."/>
            <person name="Abouelleil A."/>
            <person name="Allen A.W."/>
            <person name="Alvarado L."/>
            <person name="Arachchi H.M."/>
            <person name="Berlin A.M."/>
            <person name="Chapman S.B."/>
            <person name="Gainer-Dewar J."/>
            <person name="Goldberg J."/>
            <person name="Griggs A."/>
            <person name="Gujja S."/>
            <person name="Hansen M."/>
            <person name="Howarth C."/>
            <person name="Imamovic A."/>
            <person name="Ireland A."/>
            <person name="Larimer J."/>
            <person name="McCowan C."/>
            <person name="Murphy C."/>
            <person name="Pearson M."/>
            <person name="Poon T.W."/>
            <person name="Priest M."/>
            <person name="Roberts A."/>
            <person name="Saif S."/>
            <person name="Shea T."/>
            <person name="Sisk P."/>
            <person name="Sykes S."/>
            <person name="Wortman J."/>
            <person name="Nusbaum C."/>
            <person name="Birren B."/>
        </authorList>
    </citation>
    <scope>NUCLEOTIDE SEQUENCE [LARGE SCALE GENOMIC DNA]</scope>
    <source>
        <strain evidence="3">Epiroticus2</strain>
    </source>
</reference>
<organism evidence="2 3">
    <name type="scientific">Anopheles epiroticus</name>
    <dbReference type="NCBI Taxonomy" id="199890"/>
    <lineage>
        <taxon>Eukaryota</taxon>
        <taxon>Metazoa</taxon>
        <taxon>Ecdysozoa</taxon>
        <taxon>Arthropoda</taxon>
        <taxon>Hexapoda</taxon>
        <taxon>Insecta</taxon>
        <taxon>Pterygota</taxon>
        <taxon>Neoptera</taxon>
        <taxon>Endopterygota</taxon>
        <taxon>Diptera</taxon>
        <taxon>Nematocera</taxon>
        <taxon>Culicoidea</taxon>
        <taxon>Culicidae</taxon>
        <taxon>Anophelinae</taxon>
        <taxon>Anopheles</taxon>
    </lineage>
</organism>
<dbReference type="InterPro" id="IPR013783">
    <property type="entry name" value="Ig-like_fold"/>
</dbReference>
<dbReference type="EnsemblMetazoa" id="AEPI002232-RA">
    <property type="protein sequence ID" value="AEPI002232-PA"/>
    <property type="gene ID" value="AEPI002232"/>
</dbReference>
<dbReference type="VEuPathDB" id="VectorBase:AEPI002232"/>
<dbReference type="SUPFAM" id="SSF48726">
    <property type="entry name" value="Immunoglobulin"/>
    <property type="match status" value="1"/>
</dbReference>